<feature type="domain" description="SD-repeat containing protein B" evidence="6">
    <location>
        <begin position="1683"/>
        <end position="1770"/>
    </location>
</feature>
<feature type="compositionally biased region" description="Low complexity" evidence="4">
    <location>
        <begin position="1608"/>
        <end position="1626"/>
    </location>
</feature>
<keyword evidence="5" id="KW-0472">Membrane</keyword>
<feature type="region of interest" description="Disordered" evidence="4">
    <location>
        <begin position="1608"/>
        <end position="1673"/>
    </location>
</feature>
<dbReference type="InterPro" id="IPR033764">
    <property type="entry name" value="Sdr_B"/>
</dbReference>
<name>A0AAE4C9P8_9ACTN</name>
<protein>
    <submittedName>
        <fullName evidence="8">Uncharacterized protein</fullName>
    </submittedName>
</protein>
<feature type="compositionally biased region" description="Low complexity" evidence="4">
    <location>
        <begin position="1636"/>
        <end position="1673"/>
    </location>
</feature>
<dbReference type="Gene3D" id="2.60.40.10">
    <property type="entry name" value="Immunoglobulins"/>
    <property type="match status" value="1"/>
</dbReference>
<comment type="subcellular location">
    <subcellularLocation>
        <location evidence="1">Secreted</location>
    </subcellularLocation>
</comment>
<dbReference type="Gene3D" id="2.60.40.2810">
    <property type="match status" value="3"/>
</dbReference>
<dbReference type="Pfam" id="PF24346">
    <property type="entry name" value="DUF7507"/>
    <property type="match status" value="2"/>
</dbReference>
<dbReference type="NCBIfam" id="NF012211">
    <property type="entry name" value="tand_rpt_95"/>
    <property type="match status" value="2"/>
</dbReference>
<evidence type="ECO:0000256" key="5">
    <source>
        <dbReference type="SAM" id="Phobius"/>
    </source>
</evidence>
<dbReference type="RefSeq" id="WP_310368991.1">
    <property type="nucleotide sequence ID" value="NZ_JAVDYB010000001.1"/>
</dbReference>
<gene>
    <name evidence="8" type="ORF">J2S41_003554</name>
</gene>
<reference evidence="8" key="1">
    <citation type="submission" date="2023-07" db="EMBL/GenBank/DDBJ databases">
        <title>Sequencing the genomes of 1000 actinobacteria strains.</title>
        <authorList>
            <person name="Klenk H.-P."/>
        </authorList>
    </citation>
    <scope>NUCLEOTIDE SEQUENCE</scope>
    <source>
        <strain evidence="8">DSM 44707</strain>
    </source>
</reference>
<accession>A0AAE4C9P8</accession>
<keyword evidence="3" id="KW-0732">Signal</keyword>
<evidence type="ECO:0000256" key="3">
    <source>
        <dbReference type="ARBA" id="ARBA00022729"/>
    </source>
</evidence>
<dbReference type="InterPro" id="IPR055354">
    <property type="entry name" value="DUF7507"/>
</dbReference>
<evidence type="ECO:0000313" key="9">
    <source>
        <dbReference type="Proteomes" id="UP001183643"/>
    </source>
</evidence>
<dbReference type="Gene3D" id="2.60.40.3440">
    <property type="match status" value="5"/>
</dbReference>
<evidence type="ECO:0000256" key="2">
    <source>
        <dbReference type="ARBA" id="ARBA00022525"/>
    </source>
</evidence>
<feature type="domain" description="DUF7507" evidence="7">
    <location>
        <begin position="1508"/>
        <end position="1590"/>
    </location>
</feature>
<comment type="caution">
    <text evidence="8">The sequence shown here is derived from an EMBL/GenBank/DDBJ whole genome shotgun (WGS) entry which is preliminary data.</text>
</comment>
<dbReference type="SUPFAM" id="SSF117074">
    <property type="entry name" value="Hypothetical protein PA1324"/>
    <property type="match status" value="1"/>
</dbReference>
<sequence>MPRSAARRTVGVLPAVVLVLLAGVAVAPPPAAAVVLPRCGDGGTPAVVALHDPHFYVDSAATAMLLSGFAGYRVEAGASARGRLWLQVGGFTGGVLGLAPGQPAAAALPALSSGGSAARYLLLTATGTTTIPQSHTVTLFDGTPASGTALCTRPFTYTDVVDTIKALANKVQSVSASVPSGSAKLGDVVTVTVQGDTGTLGAGPPNDPGVLSYTPNALGNFPAGAWRLERTELTISPDGTAPPLTYTDRLYLTGASGPARPYTARYVFRAIGPSAVAAPLKPIQYIASGTQVKHTDIGGTALGALPPVDVTAPITVGKEAGPDLLPAGGGLVTYTLTLTNAASTAGLVDWVSDTLPDDSAYQTGTMRIGGRTVADPAVTGRTMVVQGPIAVPAGGSLRLSYQVRLGATAGTRTNAAVAHFGEVVLDRSADVTASAPATAAVTVVSAAGLSVPSVTVSTAAGNPVTVDPVAGVTAPSGLPLRITALGAPGGGAAVLGADGSVTYNPAAGASGTVSFGYTATDGYSTGSGTVTVNVTPVAAADLYSTGRSTTLTASTGVLANDACTGCTVSTTPVSGPGSGTLTMSGNGTFSYVPAGSTSGTVTFTYRATDAAGRTADGQVTINVADLAPDFAATAYQTAINPLPLQANDPGCGNACRPQAGTAPALGAVVYPTGGGSVVSYTPHAGVWGLDVFAYGVTGNSGGVTTPVTILVGPPAVARQTAYGTAVTGALPAGGSCGRCAYAPGTAPAHGTVTVDASTGASTYRPASGYAGTDSYTYEVRDPVSGLRTTGTVTVTVGPRAEDDTASVLLGATVTGDASANDACPATCTRQLLTGPSSGALTFNPDGTYSYTPGGTIGAFTATYRVTSSVSGAVAADGTIRLTVGGAADDTATTAPGQAVTVDVRANDPCACVLTAVGQPPSGTAAISNGAVVYTPAAGFTGRVTIPYTVGQGGVTTGATLVVTVTPQAVADTVTTVAGTPIEVLPLVNDVCAGCALTGTGQPGSGTASVSGGVVTYTPAGAGTVTFPYGVTDESGSTAAGTITVRVVAAPAVADDAVATVAAAPAVADVLGNDVCAGCAVTITGDPRSGTATVDVRGRAVYLAAPGFSGVDTFRYTATDPGTGAYATAVVTVTVAPSGRDDEAYTRIGVPVDVPVLDNDACTSCTVQATVTAGQVSASVAGGTVTVTPNPGWTGTATVGYTATDPVTGLTATATVTVDVNDARPDSATAAAGAPVAGLDVLANDYCPGCAVTAVTAATFGTASVQGGTVSWQPPAGFAGVASFGYTAGTGGHTVTSTVRILVAPAAVPVAVPAGQAGTVTPVPSGNCPGCALIPLTGPEHGDVDGGGAGFTYTPVPGYQGPDTFDYRVTDPVSKRTVTATALLTVGGQAPPAKVTVSASPVTVAAEPRDGDAVTWRWTVTNSGGQSLRAIGAVAADGGSVACPGATLAVGAGMECTAARTLTQNQIDAGTATAGLAVTATPDTGGDVTDGAPATVTLTHAARLGVTAAAVPQPGDLIGITYTVTNTGNVTLRHLGVVLSPGAIALACAAVTLAPGAGTACTGQHAVTPADRTAGTWNATGTATADPPGSAAAVTGQQAVSVQLTVASPAPSVSPSAPVSPSISPSPSIAPSPSVSPSPSVTPSASATPSVSASPSVSPTASPTVSPTASPTVAPTAGSAVLGVVWFDRNQDGDRDPGEWPLPGVQVRISRVTGDGAALAAATAVPSRTATTAADGGYRFAGLPPGDYRVTAAVSADGFSYSSDSDGDDDWSVTVRTGDAATATAEFAGIGRGAFDGVIYDNATGAPIAGANVTCRWAGLDDVMRTADDVLMTVDASPTGGFTLTSLPYGAYECGGRDPRTGAASAVAQVAVLSADRQHVPLPVGTTDSGPDLPTTGDGVLPLVGTGLLLLITGAVAASAGRRRRL</sequence>
<dbReference type="Pfam" id="PF17210">
    <property type="entry name" value="SdrD_B"/>
    <property type="match status" value="1"/>
</dbReference>
<evidence type="ECO:0000256" key="1">
    <source>
        <dbReference type="ARBA" id="ARBA00004613"/>
    </source>
</evidence>
<dbReference type="Pfam" id="PF17963">
    <property type="entry name" value="Big_9"/>
    <property type="match status" value="8"/>
</dbReference>
<evidence type="ECO:0000313" key="8">
    <source>
        <dbReference type="EMBL" id="MDR7276776.1"/>
    </source>
</evidence>
<evidence type="ECO:0000259" key="6">
    <source>
        <dbReference type="Pfam" id="PF17210"/>
    </source>
</evidence>
<organism evidence="8 9">
    <name type="scientific">Catenuloplanes atrovinosus</name>
    <dbReference type="NCBI Taxonomy" id="137266"/>
    <lineage>
        <taxon>Bacteria</taxon>
        <taxon>Bacillati</taxon>
        <taxon>Actinomycetota</taxon>
        <taxon>Actinomycetes</taxon>
        <taxon>Micromonosporales</taxon>
        <taxon>Micromonosporaceae</taxon>
        <taxon>Catenuloplanes</taxon>
    </lineage>
</organism>
<proteinExistence type="predicted"/>
<keyword evidence="5" id="KW-0812">Transmembrane</keyword>
<keyword evidence="5" id="KW-1133">Transmembrane helix</keyword>
<dbReference type="GO" id="GO:0005576">
    <property type="term" value="C:extracellular region"/>
    <property type="evidence" value="ECO:0007669"/>
    <property type="project" value="UniProtKB-SubCell"/>
</dbReference>
<dbReference type="GO" id="GO:0005975">
    <property type="term" value="P:carbohydrate metabolic process"/>
    <property type="evidence" value="ECO:0007669"/>
    <property type="project" value="UniProtKB-ARBA"/>
</dbReference>
<feature type="region of interest" description="Disordered" evidence="4">
    <location>
        <begin position="1571"/>
        <end position="1595"/>
    </location>
</feature>
<dbReference type="Proteomes" id="UP001183643">
    <property type="component" value="Unassembled WGS sequence"/>
</dbReference>
<evidence type="ECO:0000256" key="4">
    <source>
        <dbReference type="SAM" id="MobiDB-lite"/>
    </source>
</evidence>
<dbReference type="NCBIfam" id="TIGR01451">
    <property type="entry name" value="B_ant_repeat"/>
    <property type="match status" value="1"/>
</dbReference>
<feature type="transmembrane region" description="Helical" evidence="5">
    <location>
        <begin position="1898"/>
        <end position="1919"/>
    </location>
</feature>
<keyword evidence="9" id="KW-1185">Reference proteome</keyword>
<keyword evidence="2" id="KW-0964">Secreted</keyword>
<feature type="compositionally biased region" description="Low complexity" evidence="4">
    <location>
        <begin position="1572"/>
        <end position="1584"/>
    </location>
</feature>
<dbReference type="InterPro" id="IPR047589">
    <property type="entry name" value="DUF11_rpt"/>
</dbReference>
<dbReference type="EMBL" id="JAVDYB010000001">
    <property type="protein sequence ID" value="MDR7276776.1"/>
    <property type="molecule type" value="Genomic_DNA"/>
</dbReference>
<dbReference type="InterPro" id="IPR013783">
    <property type="entry name" value="Ig-like_fold"/>
</dbReference>
<evidence type="ECO:0000259" key="7">
    <source>
        <dbReference type="Pfam" id="PF24346"/>
    </source>
</evidence>
<feature type="domain" description="DUF7507" evidence="7">
    <location>
        <begin position="1392"/>
        <end position="1489"/>
    </location>
</feature>